<accession>A0ABS5BZN3</accession>
<dbReference type="EMBL" id="JAGKQQ010000001">
    <property type="protein sequence ID" value="MBP3959185.1"/>
    <property type="molecule type" value="Genomic_DNA"/>
</dbReference>
<feature type="transmembrane region" description="Helical" evidence="1">
    <location>
        <begin position="88"/>
        <end position="111"/>
    </location>
</feature>
<comment type="caution">
    <text evidence="3">The sequence shown here is derived from an EMBL/GenBank/DDBJ whole genome shotgun (WGS) entry which is preliminary data.</text>
</comment>
<sequence>MSPTFARVCALAFCLAFVSTASADPMGEAEARRQEELARQAEEHRANGRLAARAFCVVIGGVILWVAVGIARNGLGFGSGLRRTTGPVAWVVAAVIGAAGLVIAVGGQVYAPDLLVRP</sequence>
<dbReference type="Proteomes" id="UP000676565">
    <property type="component" value="Unassembled WGS sequence"/>
</dbReference>
<evidence type="ECO:0000313" key="3">
    <source>
        <dbReference type="EMBL" id="MBP3959185.1"/>
    </source>
</evidence>
<organism evidence="3 4">
    <name type="scientific">Gemmata palustris</name>
    <dbReference type="NCBI Taxonomy" id="2822762"/>
    <lineage>
        <taxon>Bacteria</taxon>
        <taxon>Pseudomonadati</taxon>
        <taxon>Planctomycetota</taxon>
        <taxon>Planctomycetia</taxon>
        <taxon>Gemmatales</taxon>
        <taxon>Gemmataceae</taxon>
        <taxon>Gemmata</taxon>
    </lineage>
</organism>
<name>A0ABS5BZN3_9BACT</name>
<evidence type="ECO:0000313" key="4">
    <source>
        <dbReference type="Proteomes" id="UP000676565"/>
    </source>
</evidence>
<evidence type="ECO:0008006" key="5">
    <source>
        <dbReference type="Google" id="ProtNLM"/>
    </source>
</evidence>
<dbReference type="RefSeq" id="WP_210659757.1">
    <property type="nucleotide sequence ID" value="NZ_JAGKQQ010000001.1"/>
</dbReference>
<gene>
    <name evidence="3" type="ORF">J8F10_28405</name>
</gene>
<feature type="transmembrane region" description="Helical" evidence="1">
    <location>
        <begin position="50"/>
        <end position="68"/>
    </location>
</feature>
<evidence type="ECO:0000256" key="2">
    <source>
        <dbReference type="SAM" id="SignalP"/>
    </source>
</evidence>
<keyword evidence="1" id="KW-0472">Membrane</keyword>
<feature type="chain" id="PRO_5047368961" description="Integral membrane protein" evidence="2">
    <location>
        <begin position="24"/>
        <end position="118"/>
    </location>
</feature>
<evidence type="ECO:0000256" key="1">
    <source>
        <dbReference type="SAM" id="Phobius"/>
    </source>
</evidence>
<keyword evidence="1" id="KW-0812">Transmembrane</keyword>
<keyword evidence="1" id="KW-1133">Transmembrane helix</keyword>
<feature type="signal peptide" evidence="2">
    <location>
        <begin position="1"/>
        <end position="23"/>
    </location>
</feature>
<keyword evidence="4" id="KW-1185">Reference proteome</keyword>
<protein>
    <recommendedName>
        <fullName evidence="5">Integral membrane protein</fullName>
    </recommendedName>
</protein>
<proteinExistence type="predicted"/>
<keyword evidence="2" id="KW-0732">Signal</keyword>
<reference evidence="3 4" key="1">
    <citation type="submission" date="2021-04" db="EMBL/GenBank/DDBJ databases">
        <authorList>
            <person name="Ivanova A."/>
        </authorList>
    </citation>
    <scope>NUCLEOTIDE SEQUENCE [LARGE SCALE GENOMIC DNA]</scope>
    <source>
        <strain evidence="3 4">G18</strain>
    </source>
</reference>